<proteinExistence type="predicted"/>
<keyword evidence="3" id="KW-1185">Reference proteome</keyword>
<reference evidence="2 3" key="1">
    <citation type="submission" date="2016-11" db="EMBL/GenBank/DDBJ databases">
        <title>Tenacibaculum sp. LPB0136, isolated from marine environment.</title>
        <authorList>
            <person name="Kim E."/>
            <person name="Yi H."/>
        </authorList>
    </citation>
    <scope>NUCLEOTIDE SEQUENCE [LARGE SCALE GENOMIC DNA]</scope>
    <source>
        <strain evidence="2 3">LPB0136</strain>
    </source>
</reference>
<feature type="signal peptide" evidence="1">
    <location>
        <begin position="1"/>
        <end position="22"/>
    </location>
</feature>
<dbReference type="AlphaFoldDB" id="A0A1L3JLM2"/>
<dbReference type="OrthoDB" id="1122048at2"/>
<dbReference type="KEGG" id="ten:LPB136_12025"/>
<accession>A0A1L3JLM2</accession>
<dbReference type="RefSeq" id="WP_072556572.1">
    <property type="nucleotide sequence ID" value="NZ_CP018155.1"/>
</dbReference>
<dbReference type="STRING" id="1850252.LPB136_12025"/>
<keyword evidence="1" id="KW-0732">Signal</keyword>
<evidence type="ECO:0000313" key="2">
    <source>
        <dbReference type="EMBL" id="APG66050.1"/>
    </source>
</evidence>
<feature type="chain" id="PRO_5013335465" evidence="1">
    <location>
        <begin position="23"/>
        <end position="198"/>
    </location>
</feature>
<organism evidence="2 3">
    <name type="scientific">Tenacibaculum todarodis</name>
    <dbReference type="NCBI Taxonomy" id="1850252"/>
    <lineage>
        <taxon>Bacteria</taxon>
        <taxon>Pseudomonadati</taxon>
        <taxon>Bacteroidota</taxon>
        <taxon>Flavobacteriia</taxon>
        <taxon>Flavobacteriales</taxon>
        <taxon>Flavobacteriaceae</taxon>
        <taxon>Tenacibaculum</taxon>
    </lineage>
</organism>
<protein>
    <submittedName>
        <fullName evidence="2">Uncharacterized protein</fullName>
    </submittedName>
</protein>
<evidence type="ECO:0000256" key="1">
    <source>
        <dbReference type="SAM" id="SignalP"/>
    </source>
</evidence>
<dbReference type="EMBL" id="CP018155">
    <property type="protein sequence ID" value="APG66050.1"/>
    <property type="molecule type" value="Genomic_DNA"/>
</dbReference>
<gene>
    <name evidence="2" type="ORF">LPB136_12025</name>
</gene>
<name>A0A1L3JLM2_9FLAO</name>
<dbReference type="Proteomes" id="UP000181898">
    <property type="component" value="Chromosome"/>
</dbReference>
<evidence type="ECO:0000313" key="3">
    <source>
        <dbReference type="Proteomes" id="UP000181898"/>
    </source>
</evidence>
<sequence length="198" mass="22520">MKNFMKNILVLAMVFATLSSNATEKTSLNNEENGKTTLILKDVVQGEKLIIKDNFGVVLYNEILLKSGEYTKTFDLTTLPDGNYIFELDKQAQIKVYPFTVASNTVKFDKENLKVIFKPKVEYKNNAIIVRALNADMSPSKVELLYNVTDSTFETIYSENISNTSLIAKEFKILEKEKEEYKVKVTLNGRTFTTSINI</sequence>